<name>A0AAQ4EXC0_AMBAM</name>
<feature type="compositionally biased region" description="Basic and acidic residues" evidence="1">
    <location>
        <begin position="75"/>
        <end position="89"/>
    </location>
</feature>
<reference evidence="2 3" key="1">
    <citation type="journal article" date="2023" name="Arcadia Sci">
        <title>De novo assembly of a long-read Amblyomma americanum tick genome.</title>
        <authorList>
            <person name="Chou S."/>
            <person name="Poskanzer K.E."/>
            <person name="Rollins M."/>
            <person name="Thuy-Boun P.S."/>
        </authorList>
    </citation>
    <scope>NUCLEOTIDE SEQUENCE [LARGE SCALE GENOMIC DNA]</scope>
    <source>
        <strain evidence="2">F_SG_1</strain>
        <tissue evidence="2">Salivary glands</tissue>
    </source>
</reference>
<protein>
    <submittedName>
        <fullName evidence="2">Uncharacterized protein</fullName>
    </submittedName>
</protein>
<comment type="caution">
    <text evidence="2">The sequence shown here is derived from an EMBL/GenBank/DDBJ whole genome shotgun (WGS) entry which is preliminary data.</text>
</comment>
<feature type="region of interest" description="Disordered" evidence="1">
    <location>
        <begin position="1"/>
        <end position="164"/>
    </location>
</feature>
<evidence type="ECO:0000313" key="3">
    <source>
        <dbReference type="Proteomes" id="UP001321473"/>
    </source>
</evidence>
<dbReference type="Proteomes" id="UP001321473">
    <property type="component" value="Unassembled WGS sequence"/>
</dbReference>
<accession>A0AAQ4EXC0</accession>
<keyword evidence="3" id="KW-1185">Reference proteome</keyword>
<feature type="compositionally biased region" description="Basic and acidic residues" evidence="1">
    <location>
        <begin position="1"/>
        <end position="10"/>
    </location>
</feature>
<proteinExistence type="predicted"/>
<feature type="compositionally biased region" description="Basic and acidic residues" evidence="1">
    <location>
        <begin position="58"/>
        <end position="68"/>
    </location>
</feature>
<evidence type="ECO:0000256" key="1">
    <source>
        <dbReference type="SAM" id="MobiDB-lite"/>
    </source>
</evidence>
<organism evidence="2 3">
    <name type="scientific">Amblyomma americanum</name>
    <name type="common">Lone star tick</name>
    <dbReference type="NCBI Taxonomy" id="6943"/>
    <lineage>
        <taxon>Eukaryota</taxon>
        <taxon>Metazoa</taxon>
        <taxon>Ecdysozoa</taxon>
        <taxon>Arthropoda</taxon>
        <taxon>Chelicerata</taxon>
        <taxon>Arachnida</taxon>
        <taxon>Acari</taxon>
        <taxon>Parasitiformes</taxon>
        <taxon>Ixodida</taxon>
        <taxon>Ixodoidea</taxon>
        <taxon>Ixodidae</taxon>
        <taxon>Amblyomminae</taxon>
        <taxon>Amblyomma</taxon>
    </lineage>
</organism>
<sequence length="164" mass="17251">MKKAASDSRKPTTAIAAGEAVGKSKPSTTTSKPSVNATNPRKAVKGVGDLYSPPCTRSQKDRFKKQLENVEDSMLENRKPSKQKPDADTGRSALKELVNAPRGKGAGSAAPKKAHACRQDRALAELDSNAQGRMVATAPSKGPQGTKKVQEKAPSKAGNSVRSK</sequence>
<dbReference type="AlphaFoldDB" id="A0AAQ4EXC0"/>
<feature type="compositionally biased region" description="Low complexity" evidence="1">
    <location>
        <begin position="23"/>
        <end position="34"/>
    </location>
</feature>
<feature type="compositionally biased region" description="Low complexity" evidence="1">
    <location>
        <begin position="100"/>
        <end position="111"/>
    </location>
</feature>
<gene>
    <name evidence="2" type="ORF">V5799_019555</name>
</gene>
<evidence type="ECO:0000313" key="2">
    <source>
        <dbReference type="EMBL" id="KAK8779103.1"/>
    </source>
</evidence>
<dbReference type="EMBL" id="JARKHS020010167">
    <property type="protein sequence ID" value="KAK8779103.1"/>
    <property type="molecule type" value="Genomic_DNA"/>
</dbReference>